<keyword evidence="2 3" id="KW-0808">Transferase</keyword>
<dbReference type="InterPro" id="IPR002052">
    <property type="entry name" value="DNA_methylase_N6_adenine_CS"/>
</dbReference>
<evidence type="ECO:0000256" key="1">
    <source>
        <dbReference type="ARBA" id="ARBA00022603"/>
    </source>
</evidence>
<dbReference type="Gene3D" id="3.40.50.150">
    <property type="entry name" value="Vaccinia Virus protein VP39"/>
    <property type="match status" value="1"/>
</dbReference>
<proteinExistence type="predicted"/>
<dbReference type="PROSITE" id="PS00092">
    <property type="entry name" value="N6_MTASE"/>
    <property type="match status" value="1"/>
</dbReference>
<organism evidence="3 4">
    <name type="scientific">Seinonella peptonophila</name>
    <dbReference type="NCBI Taxonomy" id="112248"/>
    <lineage>
        <taxon>Bacteria</taxon>
        <taxon>Bacillati</taxon>
        <taxon>Bacillota</taxon>
        <taxon>Bacilli</taxon>
        <taxon>Bacillales</taxon>
        <taxon>Thermoactinomycetaceae</taxon>
        <taxon>Seinonella</taxon>
    </lineage>
</organism>
<dbReference type="STRING" id="112248.SAMN05444392_10231"/>
<dbReference type="AlphaFoldDB" id="A0A1M4UUF9"/>
<dbReference type="InterPro" id="IPR004398">
    <property type="entry name" value="RNA_MeTrfase_RsmD"/>
</dbReference>
<accession>A0A1M4UUF9</accession>
<dbReference type="NCBIfam" id="TIGR00095">
    <property type="entry name" value="16S rRNA (guanine(966)-N(2))-methyltransferase RsmD"/>
    <property type="match status" value="1"/>
</dbReference>
<protein>
    <submittedName>
        <fullName evidence="3">16S rRNA (Guanine(966)-N(2))-methyltransferase RsmD</fullName>
    </submittedName>
</protein>
<evidence type="ECO:0000313" key="3">
    <source>
        <dbReference type="EMBL" id="SHE60324.1"/>
    </source>
</evidence>
<dbReference type="GO" id="GO:0008168">
    <property type="term" value="F:methyltransferase activity"/>
    <property type="evidence" value="ECO:0007669"/>
    <property type="project" value="UniProtKB-KW"/>
</dbReference>
<evidence type="ECO:0000256" key="2">
    <source>
        <dbReference type="ARBA" id="ARBA00022679"/>
    </source>
</evidence>
<keyword evidence="1 3" id="KW-0489">Methyltransferase</keyword>
<sequence>MRVISGECKGTRLQMVPGSHVRPTIDRVKESLFDLIGQRFSGGEVLDLFAGTGGLGIEALSRGMDRAFFVDQSNVSIHTIRENLSRTRLTKQADIFRGDARTACRLLEKQKRKFDLIFLDPPYQRPILLPIMKELTKRNLLKIDGMAVIESPHTVDLPEEIDSWVLRKQRSYGNTMITIYDCCQDVKGE</sequence>
<dbReference type="EMBL" id="FQVL01000002">
    <property type="protein sequence ID" value="SHE60324.1"/>
    <property type="molecule type" value="Genomic_DNA"/>
</dbReference>
<keyword evidence="4" id="KW-1185">Reference proteome</keyword>
<dbReference type="Proteomes" id="UP000184476">
    <property type="component" value="Unassembled WGS sequence"/>
</dbReference>
<dbReference type="PIRSF" id="PIRSF004553">
    <property type="entry name" value="CHP00095"/>
    <property type="match status" value="1"/>
</dbReference>
<dbReference type="PANTHER" id="PTHR43542">
    <property type="entry name" value="METHYLTRANSFERASE"/>
    <property type="match status" value="1"/>
</dbReference>
<evidence type="ECO:0000313" key="4">
    <source>
        <dbReference type="Proteomes" id="UP000184476"/>
    </source>
</evidence>
<reference evidence="3 4" key="1">
    <citation type="submission" date="2016-11" db="EMBL/GenBank/DDBJ databases">
        <authorList>
            <person name="Jaros S."/>
            <person name="Januszkiewicz K."/>
            <person name="Wedrychowicz H."/>
        </authorList>
    </citation>
    <scope>NUCLEOTIDE SEQUENCE [LARGE SCALE GENOMIC DNA]</scope>
    <source>
        <strain evidence="3 4">DSM 44666</strain>
    </source>
</reference>
<dbReference type="GO" id="GO:0003676">
    <property type="term" value="F:nucleic acid binding"/>
    <property type="evidence" value="ECO:0007669"/>
    <property type="project" value="InterPro"/>
</dbReference>
<dbReference type="PANTHER" id="PTHR43542:SF1">
    <property type="entry name" value="METHYLTRANSFERASE"/>
    <property type="match status" value="1"/>
</dbReference>
<gene>
    <name evidence="3" type="ORF">SAMN05444392_10231</name>
</gene>
<dbReference type="SUPFAM" id="SSF53335">
    <property type="entry name" value="S-adenosyl-L-methionine-dependent methyltransferases"/>
    <property type="match status" value="1"/>
</dbReference>
<name>A0A1M4UUF9_9BACL</name>
<dbReference type="CDD" id="cd02440">
    <property type="entry name" value="AdoMet_MTases"/>
    <property type="match status" value="1"/>
</dbReference>
<dbReference type="GO" id="GO:0031167">
    <property type="term" value="P:rRNA methylation"/>
    <property type="evidence" value="ECO:0007669"/>
    <property type="project" value="InterPro"/>
</dbReference>
<dbReference type="Pfam" id="PF03602">
    <property type="entry name" value="Cons_hypoth95"/>
    <property type="match status" value="1"/>
</dbReference>
<dbReference type="InterPro" id="IPR029063">
    <property type="entry name" value="SAM-dependent_MTases_sf"/>
</dbReference>